<name>A0A368FDT5_ANCCA</name>
<dbReference type="Proteomes" id="UP000252519">
    <property type="component" value="Unassembled WGS sequence"/>
</dbReference>
<evidence type="ECO:0000256" key="3">
    <source>
        <dbReference type="ARBA" id="ARBA00022989"/>
    </source>
</evidence>
<dbReference type="GO" id="GO:0097272">
    <property type="term" value="P:ammonium homeostasis"/>
    <property type="evidence" value="ECO:0007669"/>
    <property type="project" value="TreeGrafter"/>
</dbReference>
<keyword evidence="2 5" id="KW-0812">Transmembrane</keyword>
<evidence type="ECO:0000313" key="8">
    <source>
        <dbReference type="Proteomes" id="UP000252519"/>
    </source>
</evidence>
<reference evidence="7 8" key="1">
    <citation type="submission" date="2014-10" db="EMBL/GenBank/DDBJ databases">
        <title>Draft genome of the hookworm Ancylostoma caninum.</title>
        <authorList>
            <person name="Mitreva M."/>
        </authorList>
    </citation>
    <scope>NUCLEOTIDE SEQUENCE [LARGE SCALE GENOMIC DNA]</scope>
    <source>
        <strain evidence="7 8">Baltimore</strain>
    </source>
</reference>
<dbReference type="Pfam" id="PF00909">
    <property type="entry name" value="Ammonium_transp"/>
    <property type="match status" value="1"/>
</dbReference>
<dbReference type="AlphaFoldDB" id="A0A368FDT5"/>
<dbReference type="EMBL" id="JOJR01002219">
    <property type="protein sequence ID" value="RCN28945.1"/>
    <property type="molecule type" value="Genomic_DNA"/>
</dbReference>
<evidence type="ECO:0000256" key="5">
    <source>
        <dbReference type="SAM" id="Phobius"/>
    </source>
</evidence>
<evidence type="ECO:0000256" key="2">
    <source>
        <dbReference type="ARBA" id="ARBA00022692"/>
    </source>
</evidence>
<protein>
    <recommendedName>
        <fullName evidence="6">Ammonium transporter AmtB-like domain-containing protein</fullName>
    </recommendedName>
</protein>
<keyword evidence="8" id="KW-1185">Reference proteome</keyword>
<keyword evidence="4 5" id="KW-0472">Membrane</keyword>
<evidence type="ECO:0000256" key="4">
    <source>
        <dbReference type="ARBA" id="ARBA00023136"/>
    </source>
</evidence>
<feature type="domain" description="Ammonium transporter AmtB-like" evidence="6">
    <location>
        <begin position="69"/>
        <end position="174"/>
    </location>
</feature>
<keyword evidence="3 5" id="KW-1133">Transmembrane helix</keyword>
<comment type="caution">
    <text evidence="7">The sequence shown here is derived from an EMBL/GenBank/DDBJ whole genome shotgun (WGS) entry which is preliminary data.</text>
</comment>
<gene>
    <name evidence="7" type="ORF">ANCCAN_25302</name>
</gene>
<dbReference type="InterPro" id="IPR024041">
    <property type="entry name" value="NH4_transpt_AmtB-like_dom"/>
</dbReference>
<dbReference type="GO" id="GO:0005886">
    <property type="term" value="C:plasma membrane"/>
    <property type="evidence" value="ECO:0007669"/>
    <property type="project" value="TreeGrafter"/>
</dbReference>
<dbReference type="OrthoDB" id="534912at2759"/>
<dbReference type="GO" id="GO:0008519">
    <property type="term" value="F:ammonium channel activity"/>
    <property type="evidence" value="ECO:0007669"/>
    <property type="project" value="InterPro"/>
</dbReference>
<proteinExistence type="predicted"/>
<evidence type="ECO:0000313" key="7">
    <source>
        <dbReference type="EMBL" id="RCN28945.1"/>
    </source>
</evidence>
<sequence>MICGQVHLVGGISGMIATIYLRPRQKRFGKMGKKRMSNPTNAILVLCNVKEEEISPNNHNFFTKAISPGTFMLWWGWLAFNTGSTYGVTHGKWYLAARSAVGTIMASVGGGITSLLISRFVTRRIEVDMIIDGMLASLVSSSACCGCFTPWQAFVVGSFGAGFALLSYPLLEWAEVRSSYL</sequence>
<dbReference type="InterPro" id="IPR029020">
    <property type="entry name" value="Ammonium/urea_transptr"/>
</dbReference>
<evidence type="ECO:0000259" key="6">
    <source>
        <dbReference type="Pfam" id="PF00909"/>
    </source>
</evidence>
<dbReference type="Gene3D" id="1.10.3430.10">
    <property type="entry name" value="Ammonium transporter AmtB like domains"/>
    <property type="match status" value="1"/>
</dbReference>
<dbReference type="STRING" id="29170.A0A368FDT5"/>
<feature type="transmembrane region" description="Helical" evidence="5">
    <location>
        <begin position="6"/>
        <end position="23"/>
    </location>
</feature>
<dbReference type="PANTHER" id="PTHR11730">
    <property type="entry name" value="AMMONIUM TRANSPORTER"/>
    <property type="match status" value="1"/>
</dbReference>
<comment type="subcellular location">
    <subcellularLocation>
        <location evidence="1">Membrane</location>
        <topology evidence="1">Multi-pass membrane protein</topology>
    </subcellularLocation>
</comment>
<organism evidence="7 8">
    <name type="scientific">Ancylostoma caninum</name>
    <name type="common">Dog hookworm</name>
    <dbReference type="NCBI Taxonomy" id="29170"/>
    <lineage>
        <taxon>Eukaryota</taxon>
        <taxon>Metazoa</taxon>
        <taxon>Ecdysozoa</taxon>
        <taxon>Nematoda</taxon>
        <taxon>Chromadorea</taxon>
        <taxon>Rhabditida</taxon>
        <taxon>Rhabditina</taxon>
        <taxon>Rhabditomorpha</taxon>
        <taxon>Strongyloidea</taxon>
        <taxon>Ancylostomatidae</taxon>
        <taxon>Ancylostomatinae</taxon>
        <taxon>Ancylostoma</taxon>
    </lineage>
</organism>
<dbReference type="PANTHER" id="PTHR11730:SF58">
    <property type="entry name" value="AMMONIUM TRANSPORTER"/>
    <property type="match status" value="1"/>
</dbReference>
<accession>A0A368FDT5</accession>
<dbReference type="SUPFAM" id="SSF111352">
    <property type="entry name" value="Ammonium transporter"/>
    <property type="match status" value="1"/>
</dbReference>
<feature type="transmembrane region" description="Helical" evidence="5">
    <location>
        <begin position="100"/>
        <end position="121"/>
    </location>
</feature>
<evidence type="ECO:0000256" key="1">
    <source>
        <dbReference type="ARBA" id="ARBA00004141"/>
    </source>
</evidence>